<dbReference type="SUPFAM" id="SSF55394">
    <property type="entry name" value="Bactericidal permeability-increasing protein, BPI"/>
    <property type="match status" value="2"/>
</dbReference>
<dbReference type="Gene3D" id="3.15.10.10">
    <property type="entry name" value="Bactericidal permeability-increasing protein, domain 1"/>
    <property type="match status" value="1"/>
</dbReference>
<evidence type="ECO:0000259" key="4">
    <source>
        <dbReference type="SMART" id="SM00328"/>
    </source>
</evidence>
<keyword evidence="7" id="KW-1185">Reference proteome</keyword>
<evidence type="ECO:0000256" key="1">
    <source>
        <dbReference type="ARBA" id="ARBA00007292"/>
    </source>
</evidence>
<comment type="caution">
    <text evidence="6">The sequence shown here is derived from an EMBL/GenBank/DDBJ whole genome shotgun (WGS) entry which is preliminary data.</text>
</comment>
<evidence type="ECO:0008006" key="8">
    <source>
        <dbReference type="Google" id="ProtNLM"/>
    </source>
</evidence>
<name>A0ABP0FGP4_CLALP</name>
<evidence type="ECO:0000259" key="5">
    <source>
        <dbReference type="SMART" id="SM00329"/>
    </source>
</evidence>
<dbReference type="Pfam" id="PF01273">
    <property type="entry name" value="LBP_BPI_CETP"/>
    <property type="match status" value="1"/>
</dbReference>
<dbReference type="EMBL" id="CAWYQH010000057">
    <property type="protein sequence ID" value="CAK8678848.1"/>
    <property type="molecule type" value="Genomic_DNA"/>
</dbReference>
<evidence type="ECO:0000256" key="3">
    <source>
        <dbReference type="SAM" id="MobiDB-lite"/>
    </source>
</evidence>
<dbReference type="Proteomes" id="UP001642483">
    <property type="component" value="Unassembled WGS sequence"/>
</dbReference>
<dbReference type="SMART" id="SM00329">
    <property type="entry name" value="BPI2"/>
    <property type="match status" value="1"/>
</dbReference>
<feature type="compositionally biased region" description="Basic residues" evidence="3">
    <location>
        <begin position="498"/>
        <end position="507"/>
    </location>
</feature>
<dbReference type="InterPro" id="IPR001124">
    <property type="entry name" value="Lipid-bd_serum_glycop_C"/>
</dbReference>
<organism evidence="6 7">
    <name type="scientific">Clavelina lepadiformis</name>
    <name type="common">Light-bulb sea squirt</name>
    <name type="synonym">Ascidia lepadiformis</name>
    <dbReference type="NCBI Taxonomy" id="159417"/>
    <lineage>
        <taxon>Eukaryota</taxon>
        <taxon>Metazoa</taxon>
        <taxon>Chordata</taxon>
        <taxon>Tunicata</taxon>
        <taxon>Ascidiacea</taxon>
        <taxon>Aplousobranchia</taxon>
        <taxon>Clavelinidae</taxon>
        <taxon>Clavelina</taxon>
    </lineage>
</organism>
<gene>
    <name evidence="6" type="ORF">CVLEPA_LOCUS9123</name>
</gene>
<accession>A0ABP0FGP4</accession>
<evidence type="ECO:0000313" key="6">
    <source>
        <dbReference type="EMBL" id="CAK8678848.1"/>
    </source>
</evidence>
<dbReference type="PANTHER" id="PTHR10504:SF131">
    <property type="entry name" value="BPI2 DOMAIN-CONTAINING PROTEIN"/>
    <property type="match status" value="1"/>
</dbReference>
<evidence type="ECO:0000256" key="2">
    <source>
        <dbReference type="ARBA" id="ARBA00023157"/>
    </source>
</evidence>
<feature type="compositionally biased region" description="Low complexity" evidence="3">
    <location>
        <begin position="484"/>
        <end position="496"/>
    </location>
</feature>
<comment type="similarity">
    <text evidence="1">Belongs to the BPI/LBP/Plunc superfamily. BPI/LBP family.</text>
</comment>
<dbReference type="Pfam" id="PF02886">
    <property type="entry name" value="LBP_BPI_CETP_C"/>
    <property type="match status" value="1"/>
</dbReference>
<dbReference type="InterPro" id="IPR017943">
    <property type="entry name" value="Bactericidal_perm-incr_a/b_dom"/>
</dbReference>
<feature type="domain" description="Lipid-binding serum glycoprotein N-terminal" evidence="4">
    <location>
        <begin position="47"/>
        <end position="266"/>
    </location>
</feature>
<protein>
    <recommendedName>
        <fullName evidence="8">Bactericidal permeability-increasing protein</fullName>
    </recommendedName>
</protein>
<feature type="region of interest" description="Disordered" evidence="3">
    <location>
        <begin position="479"/>
        <end position="514"/>
    </location>
</feature>
<evidence type="ECO:0000313" key="7">
    <source>
        <dbReference type="Proteomes" id="UP001642483"/>
    </source>
</evidence>
<sequence>MCTRSFVSFPTKYRRRLKMKLALLSVILCLLFTASTISGQNPGLQVRLTSNGINFAKDIALGFLRDVINKLKLPDFSGKNFAISNVRVRSFTFGSSTVTAKSPNVFKVAVKGASAYATANWRAWTKVWFINFRASGTGKVSAKVDLEQTIGLGRSSDKPALSAGECKSPITSFDIDLEGSNFFEDWLYNLVLSFFEGTIRRELQSKICPEIAKALAEQSKKLSSEFQPDFPLVFGTNVNLGLVSNPAVTSNSITLALRGRCYPKSMPSLSFPFNPPTVPAITTTSQMARISISPYVMNTLLYSMWKSNVLKKSFSQQQLTVALGSTLTANTLAPFFPTLAPYGNQPLQAEVRASQAPRAQFTTTGIQISGKFDIIAGPSSAPQAATISTNVDFTAQPRLTNGVISGSISNVVVVITNAGVLPDQVLNQINQLIETFLSAQIVPAVNEVTGAGFELPSFYGYSFYGATITTKTNALEIGSNFRKTPPSTTSRPITPYRPRPRPCKRIRSPGQNNDRNFNDFRIQEVLQRIDGDDYLCEV</sequence>
<dbReference type="InterPro" id="IPR017942">
    <property type="entry name" value="Lipid-bd_serum_glycop_N"/>
</dbReference>
<dbReference type="Gene3D" id="3.15.20.10">
    <property type="entry name" value="Bactericidal permeability-increasing protein, domain 2"/>
    <property type="match status" value="1"/>
</dbReference>
<proteinExistence type="inferred from homology"/>
<dbReference type="SMART" id="SM00328">
    <property type="entry name" value="BPI1"/>
    <property type="match status" value="1"/>
</dbReference>
<feature type="domain" description="Lipid-binding serum glycoprotein C-terminal" evidence="5">
    <location>
        <begin position="282"/>
        <end position="479"/>
    </location>
</feature>
<keyword evidence="2" id="KW-1015">Disulfide bond</keyword>
<dbReference type="PANTHER" id="PTHR10504">
    <property type="entry name" value="BACTERICIDAL PERMEABILITY-INCREASING BPI PROTEIN-RELATED"/>
    <property type="match status" value="1"/>
</dbReference>
<reference evidence="6 7" key="1">
    <citation type="submission" date="2024-02" db="EMBL/GenBank/DDBJ databases">
        <authorList>
            <person name="Daric V."/>
            <person name="Darras S."/>
        </authorList>
    </citation>
    <scope>NUCLEOTIDE SEQUENCE [LARGE SCALE GENOMIC DNA]</scope>
</reference>
<dbReference type="InterPro" id="IPR032942">
    <property type="entry name" value="BPI/LBP/Plunc"/>
</dbReference>